<organism evidence="2 3">
    <name type="scientific">Acer saccharum</name>
    <name type="common">Sugar maple</name>
    <dbReference type="NCBI Taxonomy" id="4024"/>
    <lineage>
        <taxon>Eukaryota</taxon>
        <taxon>Viridiplantae</taxon>
        <taxon>Streptophyta</taxon>
        <taxon>Embryophyta</taxon>
        <taxon>Tracheophyta</taxon>
        <taxon>Spermatophyta</taxon>
        <taxon>Magnoliopsida</taxon>
        <taxon>eudicotyledons</taxon>
        <taxon>Gunneridae</taxon>
        <taxon>Pentapetalae</taxon>
        <taxon>rosids</taxon>
        <taxon>malvids</taxon>
        <taxon>Sapindales</taxon>
        <taxon>Sapindaceae</taxon>
        <taxon>Hippocastanoideae</taxon>
        <taxon>Acereae</taxon>
        <taxon>Acer</taxon>
    </lineage>
</organism>
<sequence length="251" mass="27977">MKNVAVRIVPRRGKGKAPRVFSNDSSPIRELDPPLVRKQTSQAVRIEESSAKTISEKFSNSNNKVETRTDHDPNHDLGEKPLVGLENLIEISSVVKGTTVDVYVGPIRYIQAQNPNPSKCMDISSLAAMASLFPISPQTLYFLLMQKCAQLAREMDDLSDRVISLTVEKDCIVAEQDKLHGELDQIKGELQMMLICIRCGTHQTDSPWLDPIEDLGLDPLSPSDEDGDDSDDAKDVQEEKEEEDEEEDKEG</sequence>
<feature type="region of interest" description="Disordered" evidence="1">
    <location>
        <begin position="209"/>
        <end position="251"/>
    </location>
</feature>
<reference evidence="2" key="2">
    <citation type="submission" date="2023-06" db="EMBL/GenBank/DDBJ databases">
        <authorList>
            <person name="Swenson N.G."/>
            <person name="Wegrzyn J.L."/>
            <person name="Mcevoy S.L."/>
        </authorList>
    </citation>
    <scope>NUCLEOTIDE SEQUENCE</scope>
    <source>
        <strain evidence="2">NS2018</strain>
        <tissue evidence="2">Leaf</tissue>
    </source>
</reference>
<feature type="compositionally biased region" description="Basic and acidic residues" evidence="1">
    <location>
        <begin position="65"/>
        <end position="78"/>
    </location>
</feature>
<evidence type="ECO:0000256" key="1">
    <source>
        <dbReference type="SAM" id="MobiDB-lite"/>
    </source>
</evidence>
<protein>
    <submittedName>
        <fullName evidence="2">Uncharacterized protein</fullName>
    </submittedName>
</protein>
<reference evidence="2" key="1">
    <citation type="journal article" date="2022" name="Plant J.">
        <title>Strategies of tolerance reflected in two North American maple genomes.</title>
        <authorList>
            <person name="McEvoy S.L."/>
            <person name="Sezen U.U."/>
            <person name="Trouern-Trend A."/>
            <person name="McMahon S.M."/>
            <person name="Schaberg P.G."/>
            <person name="Yang J."/>
            <person name="Wegrzyn J.L."/>
            <person name="Swenson N.G."/>
        </authorList>
    </citation>
    <scope>NUCLEOTIDE SEQUENCE</scope>
    <source>
        <strain evidence="2">NS2018</strain>
    </source>
</reference>
<feature type="compositionally biased region" description="Acidic residues" evidence="1">
    <location>
        <begin position="223"/>
        <end position="251"/>
    </location>
</feature>
<dbReference type="Proteomes" id="UP001168877">
    <property type="component" value="Unassembled WGS sequence"/>
</dbReference>
<dbReference type="AlphaFoldDB" id="A0AA39RL02"/>
<feature type="compositionally biased region" description="Polar residues" evidence="1">
    <location>
        <begin position="51"/>
        <end position="64"/>
    </location>
</feature>
<gene>
    <name evidence="2" type="ORF">LWI29_003284</name>
</gene>
<feature type="region of interest" description="Disordered" evidence="1">
    <location>
        <begin position="48"/>
        <end position="78"/>
    </location>
</feature>
<comment type="caution">
    <text evidence="2">The sequence shown here is derived from an EMBL/GenBank/DDBJ whole genome shotgun (WGS) entry which is preliminary data.</text>
</comment>
<accession>A0AA39RL02</accession>
<evidence type="ECO:0000313" key="3">
    <source>
        <dbReference type="Proteomes" id="UP001168877"/>
    </source>
</evidence>
<dbReference type="EMBL" id="JAUESC010000386">
    <property type="protein sequence ID" value="KAK0575587.1"/>
    <property type="molecule type" value="Genomic_DNA"/>
</dbReference>
<evidence type="ECO:0000313" key="2">
    <source>
        <dbReference type="EMBL" id="KAK0575587.1"/>
    </source>
</evidence>
<name>A0AA39RL02_ACESA</name>
<keyword evidence="3" id="KW-1185">Reference proteome</keyword>
<proteinExistence type="predicted"/>